<feature type="binding site" evidence="6">
    <location>
        <position position="300"/>
    </location>
    <ligand>
        <name>FAD</name>
        <dbReference type="ChEBI" id="CHEBI:57692"/>
    </ligand>
</feature>
<accession>A0A949NI20</accession>
<dbReference type="InterPro" id="IPR018206">
    <property type="entry name" value="ETF_asu_C_CS"/>
</dbReference>
<dbReference type="InterPro" id="IPR014731">
    <property type="entry name" value="ETF_asu_C"/>
</dbReference>
<reference evidence="8" key="1">
    <citation type="submission" date="2021-06" db="EMBL/GenBank/DDBJ databases">
        <title>Description of novel taxa of the family Lachnospiraceae.</title>
        <authorList>
            <person name="Chaplin A.V."/>
            <person name="Sokolova S.R."/>
            <person name="Pikina A.P."/>
            <person name="Korzhanova M."/>
            <person name="Belova V."/>
            <person name="Korostin D."/>
            <person name="Efimov B.A."/>
        </authorList>
    </citation>
    <scope>NUCLEOTIDE SEQUENCE</scope>
    <source>
        <strain evidence="8">ASD5720</strain>
    </source>
</reference>
<gene>
    <name evidence="8" type="ORF">KTH89_10850</name>
</gene>
<evidence type="ECO:0000313" key="8">
    <source>
        <dbReference type="EMBL" id="MBU9737040.1"/>
    </source>
</evidence>
<dbReference type="RefSeq" id="WP_158342408.1">
    <property type="nucleotide sequence ID" value="NZ_JAHQCW010000016.1"/>
</dbReference>
<feature type="binding site" evidence="6">
    <location>
        <position position="223"/>
    </location>
    <ligand>
        <name>FAD</name>
        <dbReference type="ChEBI" id="CHEBI:57692"/>
    </ligand>
</feature>
<dbReference type="Pfam" id="PF00766">
    <property type="entry name" value="ETF_alpha"/>
    <property type="match status" value="1"/>
</dbReference>
<dbReference type="AlphaFoldDB" id="A0A949NI20"/>
<keyword evidence="4 6" id="KW-0274">FAD</keyword>
<dbReference type="GO" id="GO:0033539">
    <property type="term" value="P:fatty acid beta-oxidation using acyl-CoA dehydrogenase"/>
    <property type="evidence" value="ECO:0007669"/>
    <property type="project" value="TreeGrafter"/>
</dbReference>
<dbReference type="InterPro" id="IPR033947">
    <property type="entry name" value="ETF_alpha_N"/>
</dbReference>
<feature type="binding site" evidence="6">
    <location>
        <begin position="279"/>
        <end position="286"/>
    </location>
    <ligand>
        <name>FAD</name>
        <dbReference type="ChEBI" id="CHEBI:57692"/>
    </ligand>
</feature>
<feature type="binding site" evidence="6">
    <location>
        <begin position="248"/>
        <end position="249"/>
    </location>
    <ligand>
        <name>FAD</name>
        <dbReference type="ChEBI" id="CHEBI:57692"/>
    </ligand>
</feature>
<dbReference type="PROSITE" id="PS00696">
    <property type="entry name" value="ETF_ALPHA"/>
    <property type="match status" value="1"/>
</dbReference>
<dbReference type="GO" id="GO:0009055">
    <property type="term" value="F:electron transfer activity"/>
    <property type="evidence" value="ECO:0007669"/>
    <property type="project" value="InterPro"/>
</dbReference>
<dbReference type="Gene3D" id="3.40.50.620">
    <property type="entry name" value="HUPs"/>
    <property type="match status" value="1"/>
</dbReference>
<dbReference type="CDD" id="cd01715">
    <property type="entry name" value="ETF_alpha"/>
    <property type="match status" value="1"/>
</dbReference>
<keyword evidence="3" id="KW-0285">Flavoprotein</keyword>
<dbReference type="GO" id="GO:0050660">
    <property type="term" value="F:flavin adenine dinucleotide binding"/>
    <property type="evidence" value="ECO:0007669"/>
    <property type="project" value="InterPro"/>
</dbReference>
<dbReference type="EMBL" id="JAHQCW010000016">
    <property type="protein sequence ID" value="MBU9737040.1"/>
    <property type="molecule type" value="Genomic_DNA"/>
</dbReference>
<evidence type="ECO:0000256" key="5">
    <source>
        <dbReference type="ARBA" id="ARBA00022982"/>
    </source>
</evidence>
<dbReference type="SUPFAM" id="SSF52402">
    <property type="entry name" value="Adenine nucleotide alpha hydrolases-like"/>
    <property type="match status" value="1"/>
</dbReference>
<comment type="cofactor">
    <cofactor evidence="6">
        <name>FAD</name>
        <dbReference type="ChEBI" id="CHEBI:57692"/>
    </cofactor>
    <text evidence="6">Binds 1 FAD per dimer.</text>
</comment>
<dbReference type="SUPFAM" id="SSF52467">
    <property type="entry name" value="DHS-like NAD/FAD-binding domain"/>
    <property type="match status" value="1"/>
</dbReference>
<sequence>MSFPEYKNVWVFMETFEDEPKNVGMELLGQAKQLADKLQEKVGAVVICENPDKAVQAAGEYGADEIYVVSGEQYRHFNTETYSHALTELIQRHKPSAILIGATHNGRDLGSRTAVRVHTGLTADCTGLDIDQESGNVAYTRPAFGGNLMATILCAGTRPQMGTIRPGAFKKGIPEIGRKGHVNVEDIHVPEETIVTKLLDFIKVEQVGGLQLEDAEIVVSGGRGLGKPENFKVIEELANALGGAVGASRAAVDAGWIPHVQQVGQTGKTISPKLYIACGISGAIQHLAGMNSSEFIIAINKDPEAPIFNAADIGIVGDLFEVVPALTKKVLELKK</sequence>
<evidence type="ECO:0000313" key="9">
    <source>
        <dbReference type="Proteomes" id="UP000712157"/>
    </source>
</evidence>
<proteinExistence type="inferred from homology"/>
<keyword evidence="2" id="KW-0813">Transport</keyword>
<comment type="caution">
    <text evidence="8">The sequence shown here is derived from an EMBL/GenBank/DDBJ whole genome shotgun (WGS) entry which is preliminary data.</text>
</comment>
<organism evidence="8 9">
    <name type="scientific">Diplocloster agilis</name>
    <dbReference type="NCBI Taxonomy" id="2850323"/>
    <lineage>
        <taxon>Bacteria</taxon>
        <taxon>Bacillati</taxon>
        <taxon>Bacillota</taxon>
        <taxon>Clostridia</taxon>
        <taxon>Lachnospirales</taxon>
        <taxon>Lachnospiraceae</taxon>
        <taxon>Diplocloster</taxon>
    </lineage>
</organism>
<dbReference type="PIRSF" id="PIRSF000089">
    <property type="entry name" value="Electra_flavoP_a"/>
    <property type="match status" value="1"/>
</dbReference>
<feature type="domain" description="Electron transfer flavoprotein alpha/beta-subunit N-terminal" evidence="7">
    <location>
        <begin position="9"/>
        <end position="197"/>
    </location>
</feature>
<feature type="binding site" evidence="6">
    <location>
        <begin position="262"/>
        <end position="266"/>
    </location>
    <ligand>
        <name>FAD</name>
        <dbReference type="ChEBI" id="CHEBI:57692"/>
    </ligand>
</feature>
<dbReference type="PANTHER" id="PTHR43153:SF1">
    <property type="entry name" value="ELECTRON TRANSFER FLAVOPROTEIN SUBUNIT ALPHA, MITOCHONDRIAL"/>
    <property type="match status" value="1"/>
</dbReference>
<dbReference type="SMART" id="SM00893">
    <property type="entry name" value="ETF"/>
    <property type="match status" value="1"/>
</dbReference>
<evidence type="ECO:0000259" key="7">
    <source>
        <dbReference type="SMART" id="SM00893"/>
    </source>
</evidence>
<dbReference type="InterPro" id="IPR029035">
    <property type="entry name" value="DHS-like_NAD/FAD-binding_dom"/>
</dbReference>
<dbReference type="InterPro" id="IPR014729">
    <property type="entry name" value="Rossmann-like_a/b/a_fold"/>
</dbReference>
<dbReference type="Gene3D" id="3.40.50.1220">
    <property type="entry name" value="TPP-binding domain"/>
    <property type="match status" value="1"/>
</dbReference>
<evidence type="ECO:0000256" key="2">
    <source>
        <dbReference type="ARBA" id="ARBA00022448"/>
    </source>
</evidence>
<dbReference type="FunFam" id="3.40.50.1220:FF:000001">
    <property type="entry name" value="Electron transfer flavoprotein, alpha subunit"/>
    <property type="match status" value="1"/>
</dbReference>
<name>A0A949NI20_9FIRM</name>
<dbReference type="InterPro" id="IPR001308">
    <property type="entry name" value="ETF_a/FixB"/>
</dbReference>
<dbReference type="Proteomes" id="UP000712157">
    <property type="component" value="Unassembled WGS sequence"/>
</dbReference>
<dbReference type="PANTHER" id="PTHR43153">
    <property type="entry name" value="ELECTRON TRANSFER FLAVOPROTEIN ALPHA"/>
    <property type="match status" value="1"/>
</dbReference>
<evidence type="ECO:0000256" key="6">
    <source>
        <dbReference type="PIRSR" id="PIRSR000089-1"/>
    </source>
</evidence>
<comment type="similarity">
    <text evidence="1">Belongs to the ETF alpha-subunit/FixB family.</text>
</comment>
<evidence type="ECO:0000256" key="4">
    <source>
        <dbReference type="ARBA" id="ARBA00022827"/>
    </source>
</evidence>
<dbReference type="InterPro" id="IPR014730">
    <property type="entry name" value="ETF_a/b_N"/>
</dbReference>
<dbReference type="Pfam" id="PF01012">
    <property type="entry name" value="ETF"/>
    <property type="match status" value="1"/>
</dbReference>
<evidence type="ECO:0000256" key="3">
    <source>
        <dbReference type="ARBA" id="ARBA00022630"/>
    </source>
</evidence>
<protein>
    <submittedName>
        <fullName evidence="8">Electron transfer flavoprotein subunit alpha/FixB family protein</fullName>
    </submittedName>
</protein>
<keyword evidence="9" id="KW-1185">Reference proteome</keyword>
<keyword evidence="5" id="KW-0249">Electron transport</keyword>
<evidence type="ECO:0000256" key="1">
    <source>
        <dbReference type="ARBA" id="ARBA00005817"/>
    </source>
</evidence>